<organism evidence="16 17">
    <name type="scientific">Epichloe festucae (strain Fl1)</name>
    <dbReference type="NCBI Taxonomy" id="877507"/>
    <lineage>
        <taxon>Eukaryota</taxon>
        <taxon>Fungi</taxon>
        <taxon>Dikarya</taxon>
        <taxon>Ascomycota</taxon>
        <taxon>Pezizomycotina</taxon>
        <taxon>Sordariomycetes</taxon>
        <taxon>Hypocreomycetidae</taxon>
        <taxon>Hypocreales</taxon>
        <taxon>Clavicipitaceae</taxon>
        <taxon>Epichloe</taxon>
    </lineage>
</organism>
<gene>
    <name evidence="16" type="ORF">C2857_003297</name>
</gene>
<dbReference type="SUPFAM" id="SSF52374">
    <property type="entry name" value="Nucleotidylyl transferase"/>
    <property type="match status" value="1"/>
</dbReference>
<feature type="compositionally biased region" description="Polar residues" evidence="12">
    <location>
        <begin position="990"/>
        <end position="999"/>
    </location>
</feature>
<evidence type="ECO:0000256" key="10">
    <source>
        <dbReference type="ARBA" id="ARBA00048359"/>
    </source>
</evidence>
<feature type="region of interest" description="Disordered" evidence="12">
    <location>
        <begin position="1555"/>
        <end position="1616"/>
    </location>
</feature>
<feature type="compositionally biased region" description="Basic and acidic residues" evidence="12">
    <location>
        <begin position="1687"/>
        <end position="1706"/>
    </location>
</feature>
<evidence type="ECO:0000259" key="15">
    <source>
        <dbReference type="Pfam" id="PF08264"/>
    </source>
</evidence>
<keyword evidence="8" id="KW-0030">Aminoacyl-tRNA synthetase</keyword>
<dbReference type="InterPro" id="IPR050081">
    <property type="entry name" value="Ile-tRNA_ligase"/>
</dbReference>
<dbReference type="InterPro" id="IPR009080">
    <property type="entry name" value="tRNAsynth_Ia_anticodon-bd"/>
</dbReference>
<feature type="transmembrane region" description="Helical" evidence="13">
    <location>
        <begin position="2131"/>
        <end position="2154"/>
    </location>
</feature>
<feature type="region of interest" description="Disordered" evidence="12">
    <location>
        <begin position="1787"/>
        <end position="1836"/>
    </location>
</feature>
<evidence type="ECO:0000313" key="17">
    <source>
        <dbReference type="Proteomes" id="UP000594364"/>
    </source>
</evidence>
<feature type="compositionally biased region" description="Basic and acidic residues" evidence="12">
    <location>
        <begin position="1002"/>
        <end position="1011"/>
    </location>
</feature>
<evidence type="ECO:0000256" key="1">
    <source>
        <dbReference type="ARBA" id="ARBA00004173"/>
    </source>
</evidence>
<dbReference type="Gene3D" id="3.40.50.620">
    <property type="entry name" value="HUPs"/>
    <property type="match status" value="2"/>
</dbReference>
<dbReference type="Pfam" id="PF08264">
    <property type="entry name" value="Anticodon_1"/>
    <property type="match status" value="1"/>
</dbReference>
<dbReference type="InterPro" id="IPR001412">
    <property type="entry name" value="aa-tRNA-synth_I_CS"/>
</dbReference>
<evidence type="ECO:0000256" key="11">
    <source>
        <dbReference type="ARBA" id="ARBA00068280"/>
    </source>
</evidence>
<evidence type="ECO:0000256" key="9">
    <source>
        <dbReference type="ARBA" id="ARBA00032665"/>
    </source>
</evidence>
<feature type="compositionally biased region" description="Polar residues" evidence="12">
    <location>
        <begin position="1172"/>
        <end position="1185"/>
    </location>
</feature>
<name>A0A7S9PTV4_EPIFF</name>
<evidence type="ECO:0000256" key="12">
    <source>
        <dbReference type="SAM" id="MobiDB-lite"/>
    </source>
</evidence>
<feature type="compositionally biased region" description="Polar residues" evidence="12">
    <location>
        <begin position="1865"/>
        <end position="1874"/>
    </location>
</feature>
<dbReference type="EC" id="6.1.1.5" evidence="3"/>
<keyword evidence="7" id="KW-0648">Protein biosynthesis</keyword>
<keyword evidence="6" id="KW-0067">ATP-binding</keyword>
<feature type="region of interest" description="Disordered" evidence="12">
    <location>
        <begin position="1439"/>
        <end position="1472"/>
    </location>
</feature>
<dbReference type="SUPFAM" id="SSF50677">
    <property type="entry name" value="ValRS/IleRS/LeuRS editing domain"/>
    <property type="match status" value="1"/>
</dbReference>
<accession>A0A7S9PTV4</accession>
<keyword evidence="13" id="KW-0812">Transmembrane</keyword>
<evidence type="ECO:0000256" key="2">
    <source>
        <dbReference type="ARBA" id="ARBA00005594"/>
    </source>
</evidence>
<dbReference type="PRINTS" id="PR00984">
    <property type="entry name" value="TRNASYNTHILE"/>
</dbReference>
<feature type="region of interest" description="Disordered" evidence="12">
    <location>
        <begin position="1633"/>
        <end position="1760"/>
    </location>
</feature>
<dbReference type="GO" id="GO:0005739">
    <property type="term" value="C:mitochondrion"/>
    <property type="evidence" value="ECO:0007669"/>
    <property type="project" value="UniProtKB-SubCell"/>
</dbReference>
<evidence type="ECO:0000256" key="7">
    <source>
        <dbReference type="ARBA" id="ARBA00022917"/>
    </source>
</evidence>
<feature type="compositionally biased region" description="Basic and acidic residues" evidence="12">
    <location>
        <begin position="1924"/>
        <end position="1943"/>
    </location>
</feature>
<feature type="compositionally biased region" description="Basic and acidic residues" evidence="12">
    <location>
        <begin position="1633"/>
        <end position="1643"/>
    </location>
</feature>
<sequence length="2174" mass="240486">MSKAWKATLKLPKSSFPARPNPKLQQHYLRECSDGLYQWQSSNRPQQDPFILHDGPPYANGPLHIGHAINKILKDMILRAQVQAGRRVTYRPSWDCHGLPIEMKALGSNPAAGGLTPVKVRESARRLASKTITEQMKGFQSFGVMADWGNKWTTMDREYEIRQLRVFQKMVRHGLIYRKHKPVYWSISSRTALAEAELDYRDDHISHAAYVRFPIVSCSSSIPGLAGFQSPVFAAIWTTTPWTLPANKAIAIHTDLVYSLLQIDGYGLLVASSRVDAMRDTLPEFTIIADYIRGSDLAGLKYRNKLAGKSAPEQTIVHAEFVSADSGTGLVHMAPGHGQDDYEVCAKLGIEAFAPITDEGFFTKDAYPDQPELLTNAPSILEGGGKAVLDLIKDDVLATHKLQHRYPYDWRTKQPVVVRATAQWFADVGRVKQGSLNALSKVRFVPESGRSRLESFIKGRSEWCISRQRSWGVPIPALYDEAGNAVMNEQTIEHIIHVMQQRTSQGWFSDASDDTAWVPSELQGTYKRGTDTMDVWFDSGTSWMEVGQPVDVYLEGSDQHRGWFQSSLLTYVASQQSEGVPEEEIQPPFRTLITHGFTLDAHGKKMSKSLGNTIVPEEVIDGRLLPHLKGQDKGASKDSPRFDALGPDALRLWAASCDFTSDILIGPSILQPVHNALIKYRTIIKMILGSLHESSRRSPLTKLDQIAIMQLNDTMGQVRCAVDNYEFHKATGLINRWVATDLSAFYLEGLKDRLYCGDGGGALEPILIGFLRMLAPITPVLVEEAWSHRPAWMVDDHLINPARQLYTSPLVDANRLIVEPAKLRKDFALLTAAHGAVKAGLEQAREAKAVGSSLQCSIMINTEDAQLARTLEEYLDELDAMFVVSRVDVNRPGQGQAQAAWQYTREIELQGSPAGIVHVLPPQQEKCSPCAMADHDAARLPGHPDRGGLLTPEARSRTSYETRGSSRSAESKRRAASGAAGSSPLASTSRQGHQLTGPSPAQRDDVERDPLQRGGGTRRKGKPKSSGGFLLQNSIPGNTRPAALGPARDASHANGKASQSPQTPQSSRSINGQSPLRRTDVSGRTPPDETNDSPQSAAGRSEDSGQGDGRSRGSEEPPPRALPRSSEEDAGDIDATQIVQMALNLSESRRVASRRHVSRATPPRLGPLPDGSSGSNLRQHLQQQRKFSHNVGPKVVEAASPRLSSSGRLESPLQAGFGSAHDAHYRYQFSSSTLARAQKAKDYLELMAQYRRLLDVLPPLKAGFGPNLTTSPPASPIANKPFKFSQGDSLPLGREYNPLQYIRNRKVRARERKVIDGERQGFGDVQCVKPWVDRVIERATSFATNPDDEDESIMPKYPGADEPGAQVSMDNLSRTATRVRRPRVDWFVEPCDMVADAYWLEQKNHKELIEDRHWRKIFPSAAALSRPMSRETAVGLDAIPPFSMQDDDPLDSHIPGTSKDDTGLSHNSAKDRAKQTLHNIRAFPHRHNGQTMPPDFMRHKKDSTSDISGSENDIRRGLKKPSVQETGFGENLDISKDLSEGQMLDMVAKDARERDHLSDALSKPEPGQFASVDSLRTPERNLLSAPTSRFHSRKGSMVDTSDSDRKPAFEQSALGSPARYVYGRQSLDIPDRSCKEFVGKDHSLPTSPDLRPTRVSTEPAVSAHLSPSWSRSGSPHRTNPISKIKQIIRDKGNEPEGDQEDSRRGPAMDPSSPETFTLPEELQSSPSKAAGVEQVHLEQVRTNRRTGSTLPRSDDAAGLRGIFKAGPRIDTAIRGGVSKLGDMLWKRDGASELPPDIETTDESENEKARGRSRSSTNVSRRPSRRRADGQNQPKQFLDIMSQSHHAHDANHTSTFNASKEDVAPGSTSHDQQSPPFDMLRPPRIDARSAPSSATLENGQNRAGKSDVSESDSGQGSSVPDGVTDADKRLDSTVEVSRPEDDGRSFGSRHWSFVDKGTSAEETRLTRREIARIRALVLSTGIKAMEISRRAQEAHKPFCPDAISYTGGAATASSAQQQPSGGQHHGQVAYHELYIVAGRSLSTAIQSSGRRWQASADHFTFRTSPRLQNRIGDVRSRIADDLSEQSRRASELADETNRDVALGQPLKVKVVVDMIEKMLRRRRRRLRWVRRALWLTVEWLLVGFMWYVWLMVMILRVCWGAGKGLVNSVRWLLWL</sequence>
<dbReference type="GO" id="GO:0006428">
    <property type="term" value="P:isoleucyl-tRNA aminoacylation"/>
    <property type="evidence" value="ECO:0007669"/>
    <property type="project" value="InterPro"/>
</dbReference>
<feature type="region of interest" description="Disordered" evidence="12">
    <location>
        <begin position="935"/>
        <end position="1193"/>
    </location>
</feature>
<feature type="domain" description="Aminoacyl-tRNA synthetase class Ia" evidence="14">
    <location>
        <begin position="34"/>
        <end position="663"/>
    </location>
</feature>
<dbReference type="CDD" id="cd07960">
    <property type="entry name" value="Anticodon_Ia_Ile_BEm"/>
    <property type="match status" value="1"/>
</dbReference>
<dbReference type="Pfam" id="PF00133">
    <property type="entry name" value="tRNA-synt_1"/>
    <property type="match status" value="1"/>
</dbReference>
<dbReference type="NCBIfam" id="TIGR00392">
    <property type="entry name" value="ileS"/>
    <property type="match status" value="1"/>
</dbReference>
<dbReference type="InterPro" id="IPR014729">
    <property type="entry name" value="Rossmann-like_a/b/a_fold"/>
</dbReference>
<dbReference type="InterPro" id="IPR002301">
    <property type="entry name" value="Ile-tRNA-ligase"/>
</dbReference>
<evidence type="ECO:0000256" key="13">
    <source>
        <dbReference type="SAM" id="Phobius"/>
    </source>
</evidence>
<feature type="compositionally biased region" description="Basic and acidic residues" evidence="12">
    <location>
        <begin position="1109"/>
        <end position="1118"/>
    </location>
</feature>
<feature type="compositionally biased region" description="Low complexity" evidence="12">
    <location>
        <begin position="976"/>
        <end position="989"/>
    </location>
</feature>
<dbReference type="GO" id="GO:0002161">
    <property type="term" value="F:aminoacyl-tRNA deacylase activity"/>
    <property type="evidence" value="ECO:0007669"/>
    <property type="project" value="InterPro"/>
</dbReference>
<evidence type="ECO:0000256" key="4">
    <source>
        <dbReference type="ARBA" id="ARBA00022598"/>
    </source>
</evidence>
<feature type="compositionally biased region" description="Low complexity" evidence="12">
    <location>
        <begin position="1058"/>
        <end position="1069"/>
    </location>
</feature>
<dbReference type="EMBL" id="CP031386">
    <property type="protein sequence ID" value="QPG96140.1"/>
    <property type="molecule type" value="Genomic_DNA"/>
</dbReference>
<feature type="compositionally biased region" description="Basic and acidic residues" evidence="12">
    <location>
        <begin position="1458"/>
        <end position="1472"/>
    </location>
</feature>
<feature type="region of interest" description="Disordered" evidence="12">
    <location>
        <begin position="1485"/>
        <end position="1534"/>
    </location>
</feature>
<reference evidence="16 17" key="1">
    <citation type="journal article" date="2018" name="PLoS Genet.">
        <title>Repeat elements organise 3D genome structure and mediate transcription in the filamentous fungus Epichloe festucae.</title>
        <authorList>
            <person name="Winter D.J."/>
            <person name="Ganley A.R.D."/>
            <person name="Young C.A."/>
            <person name="Liachko I."/>
            <person name="Schardl C.L."/>
            <person name="Dupont P.Y."/>
            <person name="Berry D."/>
            <person name="Ram A."/>
            <person name="Scott B."/>
            <person name="Cox M.P."/>
        </authorList>
    </citation>
    <scope>NUCLEOTIDE SEQUENCE [LARGE SCALE GENOMIC DNA]</scope>
    <source>
        <strain evidence="16 17">Fl1</strain>
    </source>
</reference>
<dbReference type="InterPro" id="IPR002300">
    <property type="entry name" value="aa-tRNA-synth_Ia"/>
</dbReference>
<feature type="region of interest" description="Disordered" evidence="12">
    <location>
        <begin position="1856"/>
        <end position="1950"/>
    </location>
</feature>
<dbReference type="PROSITE" id="PS00178">
    <property type="entry name" value="AA_TRNA_LIGASE_I"/>
    <property type="match status" value="1"/>
</dbReference>
<proteinExistence type="inferred from homology"/>
<dbReference type="InterPro" id="IPR013155">
    <property type="entry name" value="M/V/L/I-tRNA-synth_anticd-bd"/>
</dbReference>
<dbReference type="GO" id="GO:0004822">
    <property type="term" value="F:isoleucine-tRNA ligase activity"/>
    <property type="evidence" value="ECO:0007669"/>
    <property type="project" value="UniProtKB-EC"/>
</dbReference>
<dbReference type="GO" id="GO:0005524">
    <property type="term" value="F:ATP binding"/>
    <property type="evidence" value="ECO:0007669"/>
    <property type="project" value="UniProtKB-KW"/>
</dbReference>
<dbReference type="InterPro" id="IPR033708">
    <property type="entry name" value="Anticodon_Ile_BEm"/>
</dbReference>
<protein>
    <recommendedName>
        <fullName evidence="11">Isoleucine--tRNA ligase, mitochondrial</fullName>
        <ecNumber evidence="3">6.1.1.5</ecNumber>
    </recommendedName>
    <alternativeName>
        <fullName evidence="9">Isoleucyl-tRNA synthetase</fullName>
    </alternativeName>
</protein>
<keyword evidence="13" id="KW-1133">Transmembrane helix</keyword>
<dbReference type="GO" id="GO:0000049">
    <property type="term" value="F:tRNA binding"/>
    <property type="evidence" value="ECO:0007669"/>
    <property type="project" value="InterPro"/>
</dbReference>
<keyword evidence="4" id="KW-0436">Ligase</keyword>
<evidence type="ECO:0000256" key="3">
    <source>
        <dbReference type="ARBA" id="ARBA00013165"/>
    </source>
</evidence>
<keyword evidence="13" id="KW-0472">Membrane</keyword>
<dbReference type="FunFam" id="3.40.50.620:FF:000111">
    <property type="entry name" value="Mitochondrial isoleucyl-tRNA synthetase"/>
    <property type="match status" value="1"/>
</dbReference>
<comment type="subcellular location">
    <subcellularLocation>
        <location evidence="1">Mitochondrion</location>
    </subcellularLocation>
</comment>
<dbReference type="Proteomes" id="UP000594364">
    <property type="component" value="Chromosome 2"/>
</dbReference>
<evidence type="ECO:0000256" key="5">
    <source>
        <dbReference type="ARBA" id="ARBA00022741"/>
    </source>
</evidence>
<comment type="similarity">
    <text evidence="2">Belongs to the class-I aminoacyl-tRNA synthetase family.</text>
</comment>
<evidence type="ECO:0000259" key="14">
    <source>
        <dbReference type="Pfam" id="PF00133"/>
    </source>
</evidence>
<keyword evidence="5" id="KW-0547">Nucleotide-binding</keyword>
<dbReference type="Gene3D" id="3.90.740.10">
    <property type="entry name" value="Valyl/Leucyl/Isoleucyl-tRNA synthetase, editing domain"/>
    <property type="match status" value="1"/>
</dbReference>
<comment type="catalytic activity">
    <reaction evidence="10">
        <text>tRNA(Ile) + L-isoleucine + ATP = L-isoleucyl-tRNA(Ile) + AMP + diphosphate</text>
        <dbReference type="Rhea" id="RHEA:11060"/>
        <dbReference type="Rhea" id="RHEA-COMP:9666"/>
        <dbReference type="Rhea" id="RHEA-COMP:9695"/>
        <dbReference type="ChEBI" id="CHEBI:30616"/>
        <dbReference type="ChEBI" id="CHEBI:33019"/>
        <dbReference type="ChEBI" id="CHEBI:58045"/>
        <dbReference type="ChEBI" id="CHEBI:78442"/>
        <dbReference type="ChEBI" id="CHEBI:78528"/>
        <dbReference type="ChEBI" id="CHEBI:456215"/>
        <dbReference type="EC" id="6.1.1.5"/>
    </reaction>
</comment>
<feature type="domain" description="Methionyl/Valyl/Leucyl/Isoleucyl-tRNA synthetase anticodon-binding" evidence="15">
    <location>
        <begin position="704"/>
        <end position="857"/>
    </location>
</feature>
<evidence type="ECO:0000256" key="6">
    <source>
        <dbReference type="ARBA" id="ARBA00022840"/>
    </source>
</evidence>
<dbReference type="OrthoDB" id="10264412at2759"/>
<keyword evidence="17" id="KW-1185">Reference proteome</keyword>
<dbReference type="GO" id="GO:0032543">
    <property type="term" value="P:mitochondrial translation"/>
    <property type="evidence" value="ECO:0007669"/>
    <property type="project" value="TreeGrafter"/>
</dbReference>
<dbReference type="InterPro" id="IPR009008">
    <property type="entry name" value="Val/Leu/Ile-tRNA-synth_edit"/>
</dbReference>
<dbReference type="PANTHER" id="PTHR42765:SF1">
    <property type="entry name" value="ISOLEUCINE--TRNA LIGASE, MITOCHONDRIAL"/>
    <property type="match status" value="1"/>
</dbReference>
<evidence type="ECO:0000313" key="16">
    <source>
        <dbReference type="EMBL" id="QPG96140.1"/>
    </source>
</evidence>
<feature type="compositionally biased region" description="Polar residues" evidence="12">
    <location>
        <begin position="1889"/>
        <end position="1902"/>
    </location>
</feature>
<dbReference type="PANTHER" id="PTHR42765">
    <property type="entry name" value="SOLEUCYL-TRNA SYNTHETASE"/>
    <property type="match status" value="1"/>
</dbReference>
<feature type="compositionally biased region" description="Basic and acidic residues" evidence="12">
    <location>
        <begin position="935"/>
        <end position="946"/>
    </location>
</feature>
<feature type="compositionally biased region" description="Polar residues" evidence="12">
    <location>
        <begin position="1665"/>
        <end position="1681"/>
    </location>
</feature>
<dbReference type="Gene3D" id="1.10.730.20">
    <property type="match status" value="1"/>
</dbReference>
<dbReference type="SUPFAM" id="SSF47323">
    <property type="entry name" value="Anticodon-binding domain of a subclass of class I aminoacyl-tRNA synthetases"/>
    <property type="match status" value="1"/>
</dbReference>
<evidence type="ECO:0000256" key="8">
    <source>
        <dbReference type="ARBA" id="ARBA00023146"/>
    </source>
</evidence>